<evidence type="ECO:0000259" key="9">
    <source>
        <dbReference type="Pfam" id="PF02897"/>
    </source>
</evidence>
<keyword evidence="4 7" id="KW-0645">Protease</keyword>
<gene>
    <name evidence="10" type="ORF">C361_06018</name>
</gene>
<feature type="domain" description="Peptidase S9A N-terminal" evidence="9">
    <location>
        <begin position="52"/>
        <end position="517"/>
    </location>
</feature>
<dbReference type="FunFam" id="2.130.10.120:FF:000007">
    <property type="entry name" value="Prolyl endopeptidase"/>
    <property type="match status" value="1"/>
</dbReference>
<sequence>MAIETSVAHNVNSAPHSLLKNVPTDDLTLEDESWQDNAWAHSYPSPPLNGGVTEIVFDTEVKDPWRALEDQDSEVTKKFIEEQNHLSVPRLSNHPLRKELEIAVEQCYNHERMTCPELQADGYYYWKFNSGTAPRDVILRSKNLERDFGKFASEDGKGPELFFDLNIEENISLYAHSFSPSGKLWCAILQQSGSDWLRLRVYDTQTKKTIERSVGGAKFTFGATWVGDKGFIYKRVIDYDTTDDNYQAKEGQFGLFYHQIGTPQSEDVLIWKAPEGVFQYIGKPLIITSDARERNKRRAWLMLDIYINTSPATEVLMVELPGRTAGPVGTALPTLVLNEKRWVSKGFTGMTNYIGSLSDDTHLFTSFTDGVSTGRIISVSAADYDACGVDEAIKFNTVVPPNTEGYQLRHAYLVGDQIIVLDYLKHGCSFLVFVDARTGKHVGSSDSKGTRGDVAIDPDVEVPVPEEEVADQSPTEDQVVIPQHASINEVQSRPDSNDFYFSINTFVAPPYVLRGRLVKNHKEEKDIKISSISRSHTVPQETLVCSQLFYESHDGVKIPMFICHAHDLDLTKPSPTLIHAYGGFCSPSAPHFDPMFAAFMRNLRGIVAVAGIRGGGEYGPKWHEAALGIKRWVGWDDFAWAAKYLQGKGLTIPALTATYGTSNGGLLVSAAMVRNPSLYSVVFPDVAITDLLRYHKFTLGRIWMDEYGSPEKAEDFPILLATSPLHNIDADPAVQYPAVLITTGDHDTRVVPSHSLKFLAELQAGKSENKGVFLGRIYENAGHELGSKPTEKKVEEAVDRLVFALYNLKKQ</sequence>
<dbReference type="Pfam" id="PF00326">
    <property type="entry name" value="Peptidase_S9"/>
    <property type="match status" value="1"/>
</dbReference>
<dbReference type="GO" id="GO:0006508">
    <property type="term" value="P:proteolysis"/>
    <property type="evidence" value="ECO:0007669"/>
    <property type="project" value="UniProtKB-KW"/>
</dbReference>
<dbReference type="InterPro" id="IPR023302">
    <property type="entry name" value="Pept_S9A_N"/>
</dbReference>
<comment type="similarity">
    <text evidence="2 7">Belongs to the peptidase S9A family.</text>
</comment>
<proteinExistence type="inferred from homology"/>
<dbReference type="SUPFAM" id="SSF50993">
    <property type="entry name" value="Peptidase/esterase 'gauge' domain"/>
    <property type="match status" value="1"/>
</dbReference>
<dbReference type="Gene3D" id="3.40.50.1820">
    <property type="entry name" value="alpha/beta hydrolase"/>
    <property type="match status" value="1"/>
</dbReference>
<accession>A0A854QCZ2</accession>
<name>A0A854QCZ2_CRYNE</name>
<feature type="domain" description="Peptidase S9 prolyl oligopeptidase catalytic" evidence="8">
    <location>
        <begin position="592"/>
        <end position="810"/>
    </location>
</feature>
<keyword evidence="5 7" id="KW-0378">Hydrolase</keyword>
<dbReference type="InterPro" id="IPR002471">
    <property type="entry name" value="Pept_S9_AS"/>
</dbReference>
<evidence type="ECO:0000259" key="8">
    <source>
        <dbReference type="Pfam" id="PF00326"/>
    </source>
</evidence>
<dbReference type="PROSITE" id="PS00708">
    <property type="entry name" value="PRO_ENDOPEP_SER"/>
    <property type="match status" value="1"/>
</dbReference>
<dbReference type="PANTHER" id="PTHR42881:SF2">
    <property type="entry name" value="PROLYL ENDOPEPTIDASE"/>
    <property type="match status" value="1"/>
</dbReference>
<dbReference type="EC" id="3.4.21.-" evidence="7"/>
<organism evidence="10 11">
    <name type="scientific">Cryptococcus neoformans Tu259-1</name>
    <dbReference type="NCBI Taxonomy" id="1230072"/>
    <lineage>
        <taxon>Eukaryota</taxon>
        <taxon>Fungi</taxon>
        <taxon>Dikarya</taxon>
        <taxon>Basidiomycota</taxon>
        <taxon>Agaricomycotina</taxon>
        <taxon>Tremellomycetes</taxon>
        <taxon>Tremellales</taxon>
        <taxon>Cryptococcaceae</taxon>
        <taxon>Cryptococcus</taxon>
        <taxon>Cryptococcus neoformans species complex</taxon>
    </lineage>
</organism>
<dbReference type="Proteomes" id="UP000199727">
    <property type="component" value="Unassembled WGS sequence"/>
</dbReference>
<dbReference type="SUPFAM" id="SSF53474">
    <property type="entry name" value="alpha/beta-Hydrolases"/>
    <property type="match status" value="1"/>
</dbReference>
<evidence type="ECO:0000256" key="1">
    <source>
        <dbReference type="ARBA" id="ARBA00001070"/>
    </source>
</evidence>
<dbReference type="InterPro" id="IPR002470">
    <property type="entry name" value="Peptidase_S9A"/>
</dbReference>
<dbReference type="GO" id="GO:0005829">
    <property type="term" value="C:cytosol"/>
    <property type="evidence" value="ECO:0007669"/>
    <property type="project" value="TreeGrafter"/>
</dbReference>
<protein>
    <recommendedName>
        <fullName evidence="7">Prolyl endopeptidase</fullName>
        <ecNumber evidence="7">3.4.21.-</ecNumber>
    </recommendedName>
</protein>
<evidence type="ECO:0000256" key="5">
    <source>
        <dbReference type="ARBA" id="ARBA00022801"/>
    </source>
</evidence>
<evidence type="ECO:0000313" key="11">
    <source>
        <dbReference type="Proteomes" id="UP000199727"/>
    </source>
</evidence>
<comment type="caution">
    <text evidence="10">The sequence shown here is derived from an EMBL/GenBank/DDBJ whole genome shotgun (WGS) entry which is preliminary data.</text>
</comment>
<evidence type="ECO:0000313" key="10">
    <source>
        <dbReference type="EMBL" id="OXG13872.1"/>
    </source>
</evidence>
<dbReference type="InterPro" id="IPR051167">
    <property type="entry name" value="Prolyl_oligopep/macrocyclase"/>
</dbReference>
<dbReference type="Pfam" id="PF02897">
    <property type="entry name" value="Peptidase_S9_N"/>
    <property type="match status" value="1"/>
</dbReference>
<reference evidence="10 11" key="1">
    <citation type="submission" date="2017-06" db="EMBL/GenBank/DDBJ databases">
        <title>Global population genomics of the pathogenic fungus Cryptococcus neoformans var. grubii.</title>
        <authorList>
            <person name="Cuomo C."/>
            <person name="Litvintseva A."/>
            <person name="Chen Y."/>
            <person name="Young S."/>
            <person name="Zeng Q."/>
            <person name="Chapman S."/>
            <person name="Gujja S."/>
            <person name="Saif S."/>
            <person name="Birren B."/>
        </authorList>
    </citation>
    <scope>NUCLEOTIDE SEQUENCE [LARGE SCALE GENOMIC DNA]</scope>
    <source>
        <strain evidence="10 11">Tu259-1</strain>
    </source>
</reference>
<dbReference type="GO" id="GO:0004252">
    <property type="term" value="F:serine-type endopeptidase activity"/>
    <property type="evidence" value="ECO:0007669"/>
    <property type="project" value="UniProtKB-UniRule"/>
</dbReference>
<dbReference type="OrthoDB" id="248387at2759"/>
<evidence type="ECO:0000256" key="7">
    <source>
        <dbReference type="RuleBase" id="RU368024"/>
    </source>
</evidence>
<dbReference type="InterPro" id="IPR001375">
    <property type="entry name" value="Peptidase_S9_cat"/>
</dbReference>
<dbReference type="FunFam" id="3.40.50.1820:FF:000275">
    <property type="entry name" value="Prolyl endopeptidase"/>
    <property type="match status" value="1"/>
</dbReference>
<comment type="subunit">
    <text evidence="3">Monomer.</text>
</comment>
<dbReference type="Gene3D" id="2.130.10.120">
    <property type="entry name" value="Prolyl oligopeptidase, N-terminal domain"/>
    <property type="match status" value="1"/>
</dbReference>
<comment type="catalytic activity">
    <reaction evidence="1">
        <text>Hydrolysis of Pro-|-Xaa &gt;&gt; Ala-|-Xaa in oligopeptides.</text>
        <dbReference type="EC" id="3.4.21.26"/>
    </reaction>
</comment>
<evidence type="ECO:0000256" key="4">
    <source>
        <dbReference type="ARBA" id="ARBA00022670"/>
    </source>
</evidence>
<dbReference type="EMBL" id="AMKT01000078">
    <property type="protein sequence ID" value="OXG13872.1"/>
    <property type="molecule type" value="Genomic_DNA"/>
</dbReference>
<evidence type="ECO:0000256" key="6">
    <source>
        <dbReference type="ARBA" id="ARBA00022825"/>
    </source>
</evidence>
<dbReference type="PANTHER" id="PTHR42881">
    <property type="entry name" value="PROLYL ENDOPEPTIDASE"/>
    <property type="match status" value="1"/>
</dbReference>
<dbReference type="PRINTS" id="PR00862">
    <property type="entry name" value="PROLIGOPTASE"/>
</dbReference>
<evidence type="ECO:0000256" key="3">
    <source>
        <dbReference type="ARBA" id="ARBA00011245"/>
    </source>
</evidence>
<dbReference type="FunFam" id="3.40.50.1820:FF:000331">
    <property type="entry name" value="Prolyl endopeptidase"/>
    <property type="match status" value="1"/>
</dbReference>
<dbReference type="GO" id="GO:0070012">
    <property type="term" value="F:oligopeptidase activity"/>
    <property type="evidence" value="ECO:0007669"/>
    <property type="project" value="TreeGrafter"/>
</dbReference>
<dbReference type="InterPro" id="IPR029058">
    <property type="entry name" value="AB_hydrolase_fold"/>
</dbReference>
<evidence type="ECO:0000256" key="2">
    <source>
        <dbReference type="ARBA" id="ARBA00005228"/>
    </source>
</evidence>
<dbReference type="AlphaFoldDB" id="A0A854QCZ2"/>
<keyword evidence="6 7" id="KW-0720">Serine protease</keyword>